<gene>
    <name evidence="2" type="ORF">SSLN_LOCUS3452</name>
</gene>
<accession>A0A183SGV4</accession>
<reference evidence="4" key="1">
    <citation type="submission" date="2016-06" db="UniProtKB">
        <authorList>
            <consortium name="WormBaseParasite"/>
        </authorList>
    </citation>
    <scope>IDENTIFICATION</scope>
</reference>
<evidence type="ECO:0000256" key="1">
    <source>
        <dbReference type="SAM" id="MobiDB-lite"/>
    </source>
</evidence>
<feature type="region of interest" description="Disordered" evidence="1">
    <location>
        <begin position="1"/>
        <end position="20"/>
    </location>
</feature>
<reference evidence="2 3" key="2">
    <citation type="submission" date="2018-11" db="EMBL/GenBank/DDBJ databases">
        <authorList>
            <consortium name="Pathogen Informatics"/>
        </authorList>
    </citation>
    <scope>NUCLEOTIDE SEQUENCE [LARGE SCALE GENOMIC DNA]</scope>
    <source>
        <strain evidence="2 3">NST_G2</strain>
    </source>
</reference>
<organism evidence="4">
    <name type="scientific">Schistocephalus solidus</name>
    <name type="common">Tapeworm</name>
    <dbReference type="NCBI Taxonomy" id="70667"/>
    <lineage>
        <taxon>Eukaryota</taxon>
        <taxon>Metazoa</taxon>
        <taxon>Spiralia</taxon>
        <taxon>Lophotrochozoa</taxon>
        <taxon>Platyhelminthes</taxon>
        <taxon>Cestoda</taxon>
        <taxon>Eucestoda</taxon>
        <taxon>Diphyllobothriidea</taxon>
        <taxon>Diphyllobothriidae</taxon>
        <taxon>Schistocephalus</taxon>
    </lineage>
</organism>
<dbReference type="WBParaSite" id="SSLN_0000355501-mRNA-1">
    <property type="protein sequence ID" value="SSLN_0000355501-mRNA-1"/>
    <property type="gene ID" value="SSLN_0000355501"/>
</dbReference>
<evidence type="ECO:0000313" key="2">
    <source>
        <dbReference type="EMBL" id="VDL89837.1"/>
    </source>
</evidence>
<keyword evidence="3" id="KW-1185">Reference proteome</keyword>
<evidence type="ECO:0000313" key="4">
    <source>
        <dbReference type="WBParaSite" id="SSLN_0000355501-mRNA-1"/>
    </source>
</evidence>
<protein>
    <submittedName>
        <fullName evidence="2 4">Uncharacterized protein</fullName>
    </submittedName>
</protein>
<proteinExistence type="predicted"/>
<dbReference type="Proteomes" id="UP000275846">
    <property type="component" value="Unassembled WGS sequence"/>
</dbReference>
<dbReference type="EMBL" id="UYSU01032543">
    <property type="protein sequence ID" value="VDL89837.1"/>
    <property type="molecule type" value="Genomic_DNA"/>
</dbReference>
<dbReference type="AlphaFoldDB" id="A0A183SGV4"/>
<sequence>MRGHKTQTNSNTPHPHSPLHTLQAFLSSPLILAAWEVHSPYEDPRSNQLERKLARYQEDVFALSETRFSDQSQLEEVQRPPKGIAM</sequence>
<evidence type="ECO:0000313" key="3">
    <source>
        <dbReference type="Proteomes" id="UP000275846"/>
    </source>
</evidence>
<name>A0A183SGV4_SCHSO</name>
<feature type="compositionally biased region" description="Polar residues" evidence="1">
    <location>
        <begin position="1"/>
        <end position="14"/>
    </location>
</feature>